<dbReference type="Pfam" id="PF04082">
    <property type="entry name" value="Fungal_trans"/>
    <property type="match status" value="1"/>
</dbReference>
<dbReference type="CDD" id="cd00067">
    <property type="entry name" value="GAL4"/>
    <property type="match status" value="1"/>
</dbReference>
<dbReference type="InterPro" id="IPR007219">
    <property type="entry name" value="XnlR_reg_dom"/>
</dbReference>
<dbReference type="PROSITE" id="PS50048">
    <property type="entry name" value="ZN2_CY6_FUNGAL_2"/>
    <property type="match status" value="1"/>
</dbReference>
<feature type="region of interest" description="Disordered" evidence="7">
    <location>
        <begin position="828"/>
        <end position="848"/>
    </location>
</feature>
<proteinExistence type="predicted"/>
<dbReference type="GO" id="GO:0006351">
    <property type="term" value="P:DNA-templated transcription"/>
    <property type="evidence" value="ECO:0007669"/>
    <property type="project" value="InterPro"/>
</dbReference>
<feature type="region of interest" description="Disordered" evidence="7">
    <location>
        <begin position="313"/>
        <end position="341"/>
    </location>
</feature>
<sequence>MLGVQQMSNGDRFTFATGDHSILDPTSIPVTHPEFPSFWQDYPPYPPKQNVGLTSIAVSEEAHLLSPPLSITSYEDSVPSSRLLTPEVASTDSSPWPFLQDQISKTSISQSPPVDPTFAQPSSNYAMYPPVHNTPGSSIAPPLSSPFHQGYAKREISEPYPPSHLNTDGMSTPKRRRLGITAQGHRPSGACTRCKRLKMKCTFSNDDAVCTRCSSGNHECIVLGRKPRSPGMREILQKQIREKDAMIDSLLQQLNPKPSLCTPLTIVPSRLTLTDSQRATYRDVLSWFEKVQSGGKADGKDKIDVSVLEDEYDEGLDSDNEGNTPLVSDAPSAQQPHLLPGGSAPAGLLASAVLDSDRVTASPPTEIQLKQEGETEDLKVEKGIGSKKYFQPGPSANLDLRRLIIERQAAPEILLSGLVSYEDIPILFDLYFKWVNPFIPVLDENIHTPAAVLGRCPFLFTVVCALASRYYDEKPEMYLLAMHIAKASAANAFLDGWKTIEMCQAYILLGAYTPPARKWEEDRYWFFTGLAFRLGIELNLNRPPATPPVTERDEREFLNRTRTWIICYIMDRCICVNLGKPFMVPEDEVIRQAAKKFLGHKYQHPGDSYLVSLVELLRIITRFSETVSPVLSARAGISTDTDLVAMHRIIDSELSAWRNLAMERCEKELDINSPDGAMQMALMQSVYQYCRLVILSTGLQQVMKRGTLRDDAVFFPGCLQSASAILNLMVDGLIPTGYIRHCPEQVFALTAFATVILLKLIRPEFSVKIEHVQERRIIELVQRLVTVLDSLSEKDGDDDQRITKRYAHFVRNILGPHIAALQARIPASTSPVDPSTNTEDGTVSLGSVSNESCSTTLYGSLERSLPPVESSTVPAVDLPAVIISNSWDEMSFNGNPSVPIPPILGFSDSDYLAAMMSFPDQSWLA</sequence>
<dbReference type="Gene3D" id="4.10.240.10">
    <property type="entry name" value="Zn(2)-C6 fungal-type DNA-binding domain"/>
    <property type="match status" value="1"/>
</dbReference>
<evidence type="ECO:0000256" key="2">
    <source>
        <dbReference type="ARBA" id="ARBA00022723"/>
    </source>
</evidence>
<keyword evidence="5" id="KW-0804">Transcription</keyword>
<dbReference type="PANTHER" id="PTHR31845:SF19">
    <property type="entry name" value="TRANSCRIPTION FACTOR DOMAIN-CONTAINING PROTEIN"/>
    <property type="match status" value="1"/>
</dbReference>
<keyword evidence="3" id="KW-0805">Transcription regulation</keyword>
<comment type="subcellular location">
    <subcellularLocation>
        <location evidence="1">Nucleus</location>
    </subcellularLocation>
</comment>
<keyword evidence="2" id="KW-0479">Metal-binding</keyword>
<dbReference type="EMBL" id="JASBNA010000025">
    <property type="protein sequence ID" value="KAK7684466.1"/>
    <property type="molecule type" value="Genomic_DNA"/>
</dbReference>
<accession>A0AAW0G463</accession>
<dbReference type="GO" id="GO:0000981">
    <property type="term" value="F:DNA-binding transcription factor activity, RNA polymerase II-specific"/>
    <property type="evidence" value="ECO:0007669"/>
    <property type="project" value="InterPro"/>
</dbReference>
<dbReference type="InterPro" id="IPR051089">
    <property type="entry name" value="prtT"/>
</dbReference>
<protein>
    <recommendedName>
        <fullName evidence="8">Zn(2)-C6 fungal-type domain-containing protein</fullName>
    </recommendedName>
</protein>
<name>A0AAW0G463_9APHY</name>
<evidence type="ECO:0000256" key="1">
    <source>
        <dbReference type="ARBA" id="ARBA00004123"/>
    </source>
</evidence>
<keyword evidence="6" id="KW-0539">Nucleus</keyword>
<dbReference type="SMART" id="SM00906">
    <property type="entry name" value="Fungal_trans"/>
    <property type="match status" value="1"/>
</dbReference>
<evidence type="ECO:0000256" key="3">
    <source>
        <dbReference type="ARBA" id="ARBA00023015"/>
    </source>
</evidence>
<evidence type="ECO:0000313" key="9">
    <source>
        <dbReference type="EMBL" id="KAK7684466.1"/>
    </source>
</evidence>
<dbReference type="InterPro" id="IPR001138">
    <property type="entry name" value="Zn2Cys6_DnaBD"/>
</dbReference>
<organism evidence="9 10">
    <name type="scientific">Cerrena zonata</name>
    <dbReference type="NCBI Taxonomy" id="2478898"/>
    <lineage>
        <taxon>Eukaryota</taxon>
        <taxon>Fungi</taxon>
        <taxon>Dikarya</taxon>
        <taxon>Basidiomycota</taxon>
        <taxon>Agaricomycotina</taxon>
        <taxon>Agaricomycetes</taxon>
        <taxon>Polyporales</taxon>
        <taxon>Cerrenaceae</taxon>
        <taxon>Cerrena</taxon>
    </lineage>
</organism>
<dbReference type="AlphaFoldDB" id="A0AAW0G463"/>
<evidence type="ECO:0000256" key="5">
    <source>
        <dbReference type="ARBA" id="ARBA00023163"/>
    </source>
</evidence>
<evidence type="ECO:0000256" key="4">
    <source>
        <dbReference type="ARBA" id="ARBA00023125"/>
    </source>
</evidence>
<feature type="compositionally biased region" description="Polar residues" evidence="7">
    <location>
        <begin position="321"/>
        <end position="335"/>
    </location>
</feature>
<evidence type="ECO:0000256" key="6">
    <source>
        <dbReference type="ARBA" id="ARBA00023242"/>
    </source>
</evidence>
<dbReference type="GO" id="GO:0005634">
    <property type="term" value="C:nucleus"/>
    <property type="evidence" value="ECO:0007669"/>
    <property type="project" value="UniProtKB-SubCell"/>
</dbReference>
<reference evidence="9 10" key="1">
    <citation type="submission" date="2022-09" db="EMBL/GenBank/DDBJ databases">
        <authorList>
            <person name="Palmer J.M."/>
        </authorList>
    </citation>
    <scope>NUCLEOTIDE SEQUENCE [LARGE SCALE GENOMIC DNA]</scope>
    <source>
        <strain evidence="9 10">DSM 7382</strain>
    </source>
</reference>
<dbReference type="Proteomes" id="UP001385951">
    <property type="component" value="Unassembled WGS sequence"/>
</dbReference>
<evidence type="ECO:0000259" key="8">
    <source>
        <dbReference type="PROSITE" id="PS50048"/>
    </source>
</evidence>
<dbReference type="SUPFAM" id="SSF57701">
    <property type="entry name" value="Zn2/Cys6 DNA-binding domain"/>
    <property type="match status" value="1"/>
</dbReference>
<comment type="caution">
    <text evidence="9">The sequence shown here is derived from an EMBL/GenBank/DDBJ whole genome shotgun (WGS) entry which is preliminary data.</text>
</comment>
<dbReference type="GO" id="GO:0008270">
    <property type="term" value="F:zinc ion binding"/>
    <property type="evidence" value="ECO:0007669"/>
    <property type="project" value="InterPro"/>
</dbReference>
<keyword evidence="4" id="KW-0238">DNA-binding</keyword>
<feature type="domain" description="Zn(2)-C6 fungal-type" evidence="8">
    <location>
        <begin position="190"/>
        <end position="222"/>
    </location>
</feature>
<dbReference type="InterPro" id="IPR036864">
    <property type="entry name" value="Zn2-C6_fun-type_DNA-bd_sf"/>
</dbReference>
<dbReference type="CDD" id="cd12148">
    <property type="entry name" value="fungal_TF_MHR"/>
    <property type="match status" value="1"/>
</dbReference>
<dbReference type="PANTHER" id="PTHR31845">
    <property type="entry name" value="FINGER DOMAIN PROTEIN, PUTATIVE-RELATED"/>
    <property type="match status" value="1"/>
</dbReference>
<dbReference type="GO" id="GO:0000976">
    <property type="term" value="F:transcription cis-regulatory region binding"/>
    <property type="evidence" value="ECO:0007669"/>
    <property type="project" value="TreeGrafter"/>
</dbReference>
<keyword evidence="10" id="KW-1185">Reference proteome</keyword>
<evidence type="ECO:0000313" key="10">
    <source>
        <dbReference type="Proteomes" id="UP001385951"/>
    </source>
</evidence>
<dbReference type="SMART" id="SM00066">
    <property type="entry name" value="GAL4"/>
    <property type="match status" value="1"/>
</dbReference>
<evidence type="ECO:0000256" key="7">
    <source>
        <dbReference type="SAM" id="MobiDB-lite"/>
    </source>
</evidence>
<dbReference type="PROSITE" id="PS00463">
    <property type="entry name" value="ZN2_CY6_FUNGAL_1"/>
    <property type="match status" value="1"/>
</dbReference>
<gene>
    <name evidence="9" type="ORF">QCA50_012413</name>
</gene>